<sequence>MAAETSAVHQGLRLNRGVFATARGKLRSLSEGIREDVRSDVQIEVKLRRWLTMTGTRWFRPISMPLQLTATNRGCTPCLPSVSFMAYCCSWLLLKQHCFCGARSTRGHMTWCAATSTTQWWCCADGHPGGPLADAAPVLHTAALLEVLGGESGYTLPGCQGVLIRTAIA</sequence>
<dbReference type="AlphaFoldDB" id="A0A699YUZ6"/>
<dbReference type="Proteomes" id="UP000485058">
    <property type="component" value="Unassembled WGS sequence"/>
</dbReference>
<name>A0A699YUZ6_HAELA</name>
<proteinExistence type="predicted"/>
<accession>A0A699YUZ6</accession>
<reference evidence="1 2" key="1">
    <citation type="submission" date="2020-02" db="EMBL/GenBank/DDBJ databases">
        <title>Draft genome sequence of Haematococcus lacustris strain NIES-144.</title>
        <authorList>
            <person name="Morimoto D."/>
            <person name="Nakagawa S."/>
            <person name="Yoshida T."/>
            <person name="Sawayama S."/>
        </authorList>
    </citation>
    <scope>NUCLEOTIDE SEQUENCE [LARGE SCALE GENOMIC DNA]</scope>
    <source>
        <strain evidence="1 2">NIES-144</strain>
    </source>
</reference>
<gene>
    <name evidence="1" type="ORF">HaLaN_08860</name>
</gene>
<dbReference type="EMBL" id="BLLF01000569">
    <property type="protein sequence ID" value="GFH13055.1"/>
    <property type="molecule type" value="Genomic_DNA"/>
</dbReference>
<organism evidence="1 2">
    <name type="scientific">Haematococcus lacustris</name>
    <name type="common">Green alga</name>
    <name type="synonym">Haematococcus pluvialis</name>
    <dbReference type="NCBI Taxonomy" id="44745"/>
    <lineage>
        <taxon>Eukaryota</taxon>
        <taxon>Viridiplantae</taxon>
        <taxon>Chlorophyta</taxon>
        <taxon>core chlorophytes</taxon>
        <taxon>Chlorophyceae</taxon>
        <taxon>CS clade</taxon>
        <taxon>Chlamydomonadales</taxon>
        <taxon>Haematococcaceae</taxon>
        <taxon>Haematococcus</taxon>
    </lineage>
</organism>
<evidence type="ECO:0000313" key="2">
    <source>
        <dbReference type="Proteomes" id="UP000485058"/>
    </source>
</evidence>
<keyword evidence="2" id="KW-1185">Reference proteome</keyword>
<protein>
    <submittedName>
        <fullName evidence="1">Uncharacterized protein</fullName>
    </submittedName>
</protein>
<comment type="caution">
    <text evidence="1">The sequence shown here is derived from an EMBL/GenBank/DDBJ whole genome shotgun (WGS) entry which is preliminary data.</text>
</comment>
<evidence type="ECO:0000313" key="1">
    <source>
        <dbReference type="EMBL" id="GFH13055.1"/>
    </source>
</evidence>